<evidence type="ECO:0000313" key="14">
    <source>
        <dbReference type="EMBL" id="AZP04798.1"/>
    </source>
</evidence>
<proteinExistence type="predicted"/>
<evidence type="ECO:0000256" key="6">
    <source>
        <dbReference type="ARBA" id="ARBA00022741"/>
    </source>
</evidence>
<dbReference type="InterPro" id="IPR010559">
    <property type="entry name" value="Sig_transdc_His_kin_internal"/>
</dbReference>
<evidence type="ECO:0000256" key="10">
    <source>
        <dbReference type="ARBA" id="ARBA00023012"/>
    </source>
</evidence>
<dbReference type="KEGG" id="jeh:EJN90_09200"/>
<dbReference type="OrthoDB" id="9776552at2"/>
<keyword evidence="10" id="KW-0902">Two-component regulatory system</keyword>
<name>A0A3S9HBP9_9LACT</name>
<dbReference type="Gene3D" id="3.30.565.10">
    <property type="entry name" value="Histidine kinase-like ATPase, C-terminal domain"/>
    <property type="match status" value="1"/>
</dbReference>
<evidence type="ECO:0000256" key="7">
    <source>
        <dbReference type="ARBA" id="ARBA00022777"/>
    </source>
</evidence>
<evidence type="ECO:0000256" key="11">
    <source>
        <dbReference type="ARBA" id="ARBA00023136"/>
    </source>
</evidence>
<evidence type="ECO:0000256" key="5">
    <source>
        <dbReference type="ARBA" id="ARBA00022692"/>
    </source>
</evidence>
<evidence type="ECO:0000256" key="8">
    <source>
        <dbReference type="ARBA" id="ARBA00022840"/>
    </source>
</evidence>
<keyword evidence="7" id="KW-0418">Kinase</keyword>
<keyword evidence="8" id="KW-0067">ATP-binding</keyword>
<protein>
    <recommendedName>
        <fullName evidence="13">HAMP domain-containing protein</fullName>
    </recommendedName>
</protein>
<keyword evidence="11 12" id="KW-0472">Membrane</keyword>
<evidence type="ECO:0000259" key="13">
    <source>
        <dbReference type="PROSITE" id="PS50885"/>
    </source>
</evidence>
<dbReference type="Pfam" id="PF06580">
    <property type="entry name" value="His_kinase"/>
    <property type="match status" value="1"/>
</dbReference>
<dbReference type="GO" id="GO:0005524">
    <property type="term" value="F:ATP binding"/>
    <property type="evidence" value="ECO:0007669"/>
    <property type="project" value="UniProtKB-KW"/>
</dbReference>
<accession>A0A3S9HBP9</accession>
<dbReference type="GO" id="GO:0000155">
    <property type="term" value="F:phosphorelay sensor kinase activity"/>
    <property type="evidence" value="ECO:0007669"/>
    <property type="project" value="InterPro"/>
</dbReference>
<dbReference type="InterPro" id="IPR003660">
    <property type="entry name" value="HAMP_dom"/>
</dbReference>
<evidence type="ECO:0000256" key="1">
    <source>
        <dbReference type="ARBA" id="ARBA00004651"/>
    </source>
</evidence>
<keyword evidence="15" id="KW-1185">Reference proteome</keyword>
<keyword evidence="6" id="KW-0547">Nucleotide-binding</keyword>
<keyword evidence="2" id="KW-1003">Cell membrane</keyword>
<keyword evidence="5 12" id="KW-0812">Transmembrane</keyword>
<evidence type="ECO:0000256" key="9">
    <source>
        <dbReference type="ARBA" id="ARBA00022989"/>
    </source>
</evidence>
<dbReference type="PROSITE" id="PS50885">
    <property type="entry name" value="HAMP"/>
    <property type="match status" value="1"/>
</dbReference>
<evidence type="ECO:0000256" key="4">
    <source>
        <dbReference type="ARBA" id="ARBA00022679"/>
    </source>
</evidence>
<dbReference type="EMBL" id="CP034465">
    <property type="protein sequence ID" value="AZP04798.1"/>
    <property type="molecule type" value="Genomic_DNA"/>
</dbReference>
<evidence type="ECO:0000256" key="2">
    <source>
        <dbReference type="ARBA" id="ARBA00022475"/>
    </source>
</evidence>
<dbReference type="SUPFAM" id="SSF55874">
    <property type="entry name" value="ATPase domain of HSP90 chaperone/DNA topoisomerase II/histidine kinase"/>
    <property type="match status" value="1"/>
</dbReference>
<sequence length="552" mass="64372">MKMKRQLFQENLRKEILIYSAIFIAVIILILSFILSAFNGISINMQLDNTEQVVQDFISKNIKQYEEQLTQNSKRLYLDYLNETVSESNIYSNYYTFNSQQDLKSELLILDESMNLKFSSNSRWNKDGIFLNFLSIITPKIDEETEVVQRLYVDKDREHYLLLMTTIGNPLSPEGYSVQVINGKEVISNLNQLQNQYIISDKFDNVFASSSNLFISGNLEKVEGTVFKNRFNYHDDLYYSERSSLTPNLSLTVYQRSIMYPSFLKISGSIVALLSFLLIAFALSFSKRISLRNAKSVELLTKEMEVLKGNPNHRLSIQTNDEFELVSKRINIMLEELSNAHQNNISLLQENLLAERKKLEAQFNPHFLYNTLEVIRASIIFDREIANQLILRLTKILRYSINEENTEVTFETDLTYLIEYLEISKIRFQDFSYILDINEETLKLPVPKLFLLPLIENSLKYGFQNRPDLQITIISKKIEDNYYQFQVMDNGSALEERKSQEINDSLQNNLPMGNHHGLLNSKKRLQLMYPKAKFELKIREEYTVVEIEIGGA</sequence>
<dbReference type="InterPro" id="IPR036890">
    <property type="entry name" value="HATPase_C_sf"/>
</dbReference>
<dbReference type="PANTHER" id="PTHR34220:SF11">
    <property type="entry name" value="SENSOR PROTEIN KINASE HPTS"/>
    <property type="match status" value="1"/>
</dbReference>
<comment type="subcellular location">
    <subcellularLocation>
        <location evidence="1">Cell membrane</location>
        <topology evidence="1">Multi-pass membrane protein</topology>
    </subcellularLocation>
</comment>
<organism evidence="14 15">
    <name type="scientific">Jeotgalibaca ciconiae</name>
    <dbReference type="NCBI Taxonomy" id="2496265"/>
    <lineage>
        <taxon>Bacteria</taxon>
        <taxon>Bacillati</taxon>
        <taxon>Bacillota</taxon>
        <taxon>Bacilli</taxon>
        <taxon>Lactobacillales</taxon>
        <taxon>Carnobacteriaceae</taxon>
        <taxon>Jeotgalibaca</taxon>
    </lineage>
</organism>
<evidence type="ECO:0000313" key="15">
    <source>
        <dbReference type="Proteomes" id="UP000273326"/>
    </source>
</evidence>
<keyword evidence="4" id="KW-0808">Transferase</keyword>
<feature type="domain" description="HAMP" evidence="13">
    <location>
        <begin position="288"/>
        <end position="342"/>
    </location>
</feature>
<feature type="transmembrane region" description="Helical" evidence="12">
    <location>
        <begin position="16"/>
        <end position="38"/>
    </location>
</feature>
<dbReference type="Proteomes" id="UP000273326">
    <property type="component" value="Chromosome"/>
</dbReference>
<dbReference type="AlphaFoldDB" id="A0A3S9HBP9"/>
<dbReference type="GO" id="GO:0005886">
    <property type="term" value="C:plasma membrane"/>
    <property type="evidence" value="ECO:0007669"/>
    <property type="project" value="UniProtKB-SubCell"/>
</dbReference>
<evidence type="ECO:0000256" key="3">
    <source>
        <dbReference type="ARBA" id="ARBA00022553"/>
    </source>
</evidence>
<keyword evidence="3" id="KW-0597">Phosphoprotein</keyword>
<reference evidence="15" key="1">
    <citation type="submission" date="2018-12" db="EMBL/GenBank/DDBJ databases">
        <title>Complete genome sequencing of Jeotgalibaca sp. H21T32.</title>
        <authorList>
            <person name="Bae J.-W."/>
            <person name="Lee S.-Y."/>
        </authorList>
    </citation>
    <scope>NUCLEOTIDE SEQUENCE [LARGE SCALE GENOMIC DNA]</scope>
    <source>
        <strain evidence="15">H21T32</strain>
    </source>
</reference>
<evidence type="ECO:0000256" key="12">
    <source>
        <dbReference type="SAM" id="Phobius"/>
    </source>
</evidence>
<dbReference type="InterPro" id="IPR050640">
    <property type="entry name" value="Bact_2-comp_sensor_kinase"/>
</dbReference>
<keyword evidence="9 12" id="KW-1133">Transmembrane helix</keyword>
<dbReference type="PANTHER" id="PTHR34220">
    <property type="entry name" value="SENSOR HISTIDINE KINASE YPDA"/>
    <property type="match status" value="1"/>
</dbReference>
<gene>
    <name evidence="14" type="ORF">EJN90_09200</name>
</gene>
<feature type="transmembrane region" description="Helical" evidence="12">
    <location>
        <begin position="263"/>
        <end position="285"/>
    </location>
</feature>